<sequence>MLFIWACYLLRLSHDYFVDGIEGADYSMQYFIAGSVLPALALWKSDTFDQSRYAWAGFMTCSLGCAMSLVGDWLGAFGYSELTSTTGRLSTESLNPISLGHLAASGILCGAVLCEASTRRLRALLVFVMAGLLLVLLQTGSKGPAVALIFALAIWAVRRGHLIKILLVSVPIALLLSTFNELPLLSRISGAEEDLSTLERVVLLNDSLQQIVASPWVGSSSVELKSGHYPHNVFVEAAMALGIPLASMFVLIVSRGAMVGWHLIGTRSNLLGMLFVQSLIISVTSGSLYGSTLLWLCLILMFGMRTSLSTKNDRSLGDAAS</sequence>
<name>A0A4R7NSU6_9GAMM</name>
<feature type="transmembrane region" description="Helical" evidence="1">
    <location>
        <begin position="233"/>
        <end position="254"/>
    </location>
</feature>
<dbReference type="Proteomes" id="UP000295341">
    <property type="component" value="Unassembled WGS sequence"/>
</dbReference>
<organism evidence="2 3">
    <name type="scientific">Panacagrimonas perspica</name>
    <dbReference type="NCBI Taxonomy" id="381431"/>
    <lineage>
        <taxon>Bacteria</taxon>
        <taxon>Pseudomonadati</taxon>
        <taxon>Pseudomonadota</taxon>
        <taxon>Gammaproteobacteria</taxon>
        <taxon>Nevskiales</taxon>
        <taxon>Nevskiaceae</taxon>
        <taxon>Panacagrimonas</taxon>
    </lineage>
</organism>
<dbReference type="AlphaFoldDB" id="A0A4R7NSU6"/>
<accession>A0A4R7NSU6</accession>
<evidence type="ECO:0000313" key="2">
    <source>
        <dbReference type="EMBL" id="TDU24135.1"/>
    </source>
</evidence>
<feature type="transmembrane region" description="Helical" evidence="1">
    <location>
        <begin position="162"/>
        <end position="179"/>
    </location>
</feature>
<evidence type="ECO:0000313" key="3">
    <source>
        <dbReference type="Proteomes" id="UP000295341"/>
    </source>
</evidence>
<proteinExistence type="predicted"/>
<feature type="transmembrane region" description="Helical" evidence="1">
    <location>
        <begin position="123"/>
        <end position="156"/>
    </location>
</feature>
<comment type="caution">
    <text evidence="2">The sequence shown here is derived from an EMBL/GenBank/DDBJ whole genome shotgun (WGS) entry which is preliminary data.</text>
</comment>
<feature type="transmembrane region" description="Helical" evidence="1">
    <location>
        <begin position="26"/>
        <end position="43"/>
    </location>
</feature>
<feature type="transmembrane region" description="Helical" evidence="1">
    <location>
        <begin position="274"/>
        <end position="302"/>
    </location>
</feature>
<feature type="transmembrane region" description="Helical" evidence="1">
    <location>
        <begin position="97"/>
        <end position="116"/>
    </location>
</feature>
<evidence type="ECO:0000256" key="1">
    <source>
        <dbReference type="SAM" id="Phobius"/>
    </source>
</evidence>
<keyword evidence="1" id="KW-0472">Membrane</keyword>
<evidence type="ECO:0008006" key="4">
    <source>
        <dbReference type="Google" id="ProtNLM"/>
    </source>
</evidence>
<keyword evidence="1" id="KW-1133">Transmembrane helix</keyword>
<keyword evidence="1" id="KW-0812">Transmembrane</keyword>
<reference evidence="2 3" key="1">
    <citation type="submission" date="2019-03" db="EMBL/GenBank/DDBJ databases">
        <title>Genomic Encyclopedia of Type Strains, Phase IV (KMG-IV): sequencing the most valuable type-strain genomes for metagenomic binning, comparative biology and taxonomic classification.</title>
        <authorList>
            <person name="Goeker M."/>
        </authorList>
    </citation>
    <scope>NUCLEOTIDE SEQUENCE [LARGE SCALE GENOMIC DNA]</scope>
    <source>
        <strain evidence="2 3">DSM 26377</strain>
    </source>
</reference>
<protein>
    <recommendedName>
        <fullName evidence="4">O-antigen ligase-like membrane protein</fullName>
    </recommendedName>
</protein>
<dbReference type="EMBL" id="SOBT01000012">
    <property type="protein sequence ID" value="TDU24135.1"/>
    <property type="molecule type" value="Genomic_DNA"/>
</dbReference>
<gene>
    <name evidence="2" type="ORF">DFR24_4398</name>
</gene>
<feature type="transmembrane region" description="Helical" evidence="1">
    <location>
        <begin position="55"/>
        <end position="77"/>
    </location>
</feature>
<keyword evidence="3" id="KW-1185">Reference proteome</keyword>